<comment type="caution">
    <text evidence="8">The sequence shown here is derived from an EMBL/GenBank/DDBJ whole genome shotgun (WGS) entry which is preliminary data.</text>
</comment>
<proteinExistence type="inferred from homology"/>
<keyword evidence="4" id="KW-0479">Metal-binding</keyword>
<keyword evidence="5" id="KW-0460">Magnesium</keyword>
<organism evidence="8 9">
    <name type="scientific">Pseudescherichia vulneris NBRC 102420</name>
    <dbReference type="NCBI Taxonomy" id="1115515"/>
    <lineage>
        <taxon>Bacteria</taxon>
        <taxon>Pseudomonadati</taxon>
        <taxon>Pseudomonadota</taxon>
        <taxon>Gammaproteobacteria</taxon>
        <taxon>Enterobacterales</taxon>
        <taxon>Enterobacteriaceae</taxon>
        <taxon>Pseudescherichia</taxon>
    </lineage>
</organism>
<dbReference type="PROSITE" id="PS00723">
    <property type="entry name" value="POLYPRENYL_SYNTHASE_1"/>
    <property type="match status" value="1"/>
</dbReference>
<dbReference type="STRING" id="1115515.EV102420_02_02420"/>
<keyword evidence="3 7" id="KW-0808">Transferase</keyword>
<comment type="similarity">
    <text evidence="2 7">Belongs to the FPP/GGPP synthase family.</text>
</comment>
<evidence type="ECO:0000256" key="5">
    <source>
        <dbReference type="ARBA" id="ARBA00022842"/>
    </source>
</evidence>
<dbReference type="GO" id="GO:0120531">
    <property type="term" value="F:prenyl diphosphate synthase activity"/>
    <property type="evidence" value="ECO:0007669"/>
    <property type="project" value="UniProtKB-ARBA"/>
</dbReference>
<dbReference type="SFLD" id="SFLDS00005">
    <property type="entry name" value="Isoprenoid_Synthase_Type_I"/>
    <property type="match status" value="1"/>
</dbReference>
<evidence type="ECO:0000256" key="1">
    <source>
        <dbReference type="ARBA" id="ARBA00001946"/>
    </source>
</evidence>
<evidence type="ECO:0000256" key="7">
    <source>
        <dbReference type="RuleBase" id="RU004466"/>
    </source>
</evidence>
<dbReference type="PANTHER" id="PTHR43281">
    <property type="entry name" value="FARNESYL DIPHOSPHATE SYNTHASE"/>
    <property type="match status" value="1"/>
</dbReference>
<keyword evidence="9" id="KW-1185">Reference proteome</keyword>
<evidence type="ECO:0000313" key="8">
    <source>
        <dbReference type="EMBL" id="GAL56637.1"/>
    </source>
</evidence>
<dbReference type="eggNOG" id="COG0142">
    <property type="taxonomic scope" value="Bacteria"/>
</dbReference>
<dbReference type="Gene3D" id="1.10.600.10">
    <property type="entry name" value="Farnesyl Diphosphate Synthase"/>
    <property type="match status" value="1"/>
</dbReference>
<dbReference type="InterPro" id="IPR008949">
    <property type="entry name" value="Isoprenoid_synthase_dom_sf"/>
</dbReference>
<comment type="cofactor">
    <cofactor evidence="1">
        <name>Mg(2+)</name>
        <dbReference type="ChEBI" id="CHEBI:18420"/>
    </cofactor>
</comment>
<evidence type="ECO:0000313" key="9">
    <source>
        <dbReference type="Proteomes" id="UP000029462"/>
    </source>
</evidence>
<accession>A0A090VNH8</accession>
<dbReference type="PROSITE" id="PS00444">
    <property type="entry name" value="POLYPRENYL_SYNTHASE_2"/>
    <property type="match status" value="1"/>
</dbReference>
<dbReference type="InterPro" id="IPR000092">
    <property type="entry name" value="Polyprenyl_synt"/>
</dbReference>
<dbReference type="InterPro" id="IPR033749">
    <property type="entry name" value="Polyprenyl_synt_CS"/>
</dbReference>
<dbReference type="OrthoDB" id="9805316at2"/>
<keyword evidence="6" id="KW-0414">Isoprene biosynthesis</keyword>
<evidence type="ECO:0000256" key="2">
    <source>
        <dbReference type="ARBA" id="ARBA00006706"/>
    </source>
</evidence>
<dbReference type="FunFam" id="1.10.600.10:FF:000001">
    <property type="entry name" value="Geranylgeranyl diphosphate synthase"/>
    <property type="match status" value="1"/>
</dbReference>
<dbReference type="SUPFAM" id="SSF48576">
    <property type="entry name" value="Terpenoid synthases"/>
    <property type="match status" value="1"/>
</dbReference>
<dbReference type="AlphaFoldDB" id="A0A090VNH8"/>
<protein>
    <submittedName>
        <fullName evidence="8">Farnesyl-diphosphate synthase</fullName>
    </submittedName>
</protein>
<name>A0A090VNH8_PSEVU</name>
<evidence type="ECO:0000256" key="6">
    <source>
        <dbReference type="ARBA" id="ARBA00023229"/>
    </source>
</evidence>
<dbReference type="Proteomes" id="UP000029462">
    <property type="component" value="Unassembled WGS sequence"/>
</dbReference>
<dbReference type="GO" id="GO:0008654">
    <property type="term" value="P:phospholipid biosynthetic process"/>
    <property type="evidence" value="ECO:0007669"/>
    <property type="project" value="UniProtKB-ARBA"/>
</dbReference>
<gene>
    <name evidence="8" type="primary">ispA</name>
    <name evidence="8" type="ORF">EV102420_02_02420</name>
</gene>
<dbReference type="CDD" id="cd00685">
    <property type="entry name" value="Trans_IPPS_HT"/>
    <property type="match status" value="1"/>
</dbReference>
<dbReference type="GO" id="GO:0016114">
    <property type="term" value="P:terpenoid biosynthetic process"/>
    <property type="evidence" value="ECO:0007669"/>
    <property type="project" value="UniProtKB-ARBA"/>
</dbReference>
<evidence type="ECO:0000256" key="3">
    <source>
        <dbReference type="ARBA" id="ARBA00022679"/>
    </source>
</evidence>
<sequence length="307" mass="33249">MVSGSKAGTSPHREIEVMRQSIDDHLAGLLPETDSQDIVSLAMREGVMAPGKRIRPLLMLLAARDLRYQGSMPTLLDLACAVELTHTASLMLDDMPCMDNAEQRRGQPTTHKKFGESVAILASVGLLSKAFGLIAATGDLPGERRAQAVNELSTAVGVQGLVLGQFRDLNDAALDRTPDAILSTNHLKTGILFSAMLQIVAIASASSSSTRETLHAFALDFGQAFQLLDDLRDDHPETGKDRNKDAGKSTLVNRLGADAARQKLREHIDSADKHLTFACPQGGAIRQFMHLWFGHHLADWSPVMKIA</sequence>
<dbReference type="PANTHER" id="PTHR43281:SF1">
    <property type="entry name" value="FARNESYL DIPHOSPHATE SYNTHASE"/>
    <property type="match status" value="1"/>
</dbReference>
<dbReference type="Pfam" id="PF00348">
    <property type="entry name" value="polyprenyl_synt"/>
    <property type="match status" value="1"/>
</dbReference>
<dbReference type="EMBL" id="BBMZ01000002">
    <property type="protein sequence ID" value="GAL56637.1"/>
    <property type="molecule type" value="Genomic_DNA"/>
</dbReference>
<dbReference type="GO" id="GO:0046872">
    <property type="term" value="F:metal ion binding"/>
    <property type="evidence" value="ECO:0007669"/>
    <property type="project" value="UniProtKB-KW"/>
</dbReference>
<evidence type="ECO:0000256" key="4">
    <source>
        <dbReference type="ARBA" id="ARBA00022723"/>
    </source>
</evidence>
<reference evidence="8 9" key="1">
    <citation type="submission" date="2014-09" db="EMBL/GenBank/DDBJ databases">
        <title>Whole genome shotgun sequence of Escherichia vulneris NBRC 102420.</title>
        <authorList>
            <person name="Yoshida Y."/>
            <person name="Hosoyama A."/>
            <person name="Tsuchikane K."/>
            <person name="Ohji S."/>
            <person name="Ichikawa N."/>
            <person name="Kimura A."/>
            <person name="Yamazoe A."/>
            <person name="Ezaki T."/>
            <person name="Fujita N."/>
        </authorList>
    </citation>
    <scope>NUCLEOTIDE SEQUENCE [LARGE SCALE GENOMIC DNA]</scope>
    <source>
        <strain evidence="8 9">NBRC 102420</strain>
    </source>
</reference>